<gene>
    <name evidence="1" type="ORF">CSSPTR1EN2_LOCUS658</name>
</gene>
<dbReference type="EMBL" id="OZ019893">
    <property type="protein sequence ID" value="CAK9190101.1"/>
    <property type="molecule type" value="Genomic_DNA"/>
</dbReference>
<keyword evidence="2" id="KW-1185">Reference proteome</keyword>
<reference evidence="1 2" key="1">
    <citation type="submission" date="2024-02" db="EMBL/GenBank/DDBJ databases">
        <authorList>
            <consortium name="ELIXIR-Norway"/>
            <consortium name="Elixir Norway"/>
        </authorList>
    </citation>
    <scope>NUCLEOTIDE SEQUENCE [LARGE SCALE GENOMIC DNA]</scope>
</reference>
<proteinExistence type="predicted"/>
<name>A0ABP0T9K3_9BRYO</name>
<evidence type="ECO:0000313" key="2">
    <source>
        <dbReference type="Proteomes" id="UP001497512"/>
    </source>
</evidence>
<protein>
    <submittedName>
        <fullName evidence="1">Uncharacterized protein</fullName>
    </submittedName>
</protein>
<dbReference type="Gene3D" id="2.40.70.10">
    <property type="entry name" value="Acid Proteases"/>
    <property type="match status" value="1"/>
</dbReference>
<evidence type="ECO:0000313" key="1">
    <source>
        <dbReference type="EMBL" id="CAK9190101.1"/>
    </source>
</evidence>
<sequence>MIFLVVDTNKYDLLLGLDFLFKIKAVMDVEKGVIQVRNGPGTKVEVLPLNVVNMLQVLEGSEDKCNVWEEIFNRKMGQLQIKDWADLLGALDFEDFNDDSFSKEETTEYEGRTKDGPKKIMLNLENKLEGSWVGFDH</sequence>
<dbReference type="InterPro" id="IPR021109">
    <property type="entry name" value="Peptidase_aspartic_dom_sf"/>
</dbReference>
<organism evidence="1 2">
    <name type="scientific">Sphagnum troendelagicum</name>
    <dbReference type="NCBI Taxonomy" id="128251"/>
    <lineage>
        <taxon>Eukaryota</taxon>
        <taxon>Viridiplantae</taxon>
        <taxon>Streptophyta</taxon>
        <taxon>Embryophyta</taxon>
        <taxon>Bryophyta</taxon>
        <taxon>Sphagnophytina</taxon>
        <taxon>Sphagnopsida</taxon>
        <taxon>Sphagnales</taxon>
        <taxon>Sphagnaceae</taxon>
        <taxon>Sphagnum</taxon>
    </lineage>
</organism>
<dbReference type="Proteomes" id="UP001497512">
    <property type="component" value="Chromosome 1"/>
</dbReference>
<accession>A0ABP0T9K3</accession>